<feature type="compositionally biased region" description="Basic and acidic residues" evidence="4">
    <location>
        <begin position="1178"/>
        <end position="1194"/>
    </location>
</feature>
<keyword evidence="1" id="KW-0547">Nucleotide-binding</keyword>
<dbReference type="Gene3D" id="3.40.50.300">
    <property type="entry name" value="P-loop containing nucleotide triphosphate hydrolases"/>
    <property type="match status" value="2"/>
</dbReference>
<feature type="compositionally biased region" description="Low complexity" evidence="4">
    <location>
        <begin position="1195"/>
        <end position="1212"/>
    </location>
</feature>
<organism evidence="7 8">
    <name type="scientific">Symbiodinium pilosum</name>
    <name type="common">Dinoflagellate</name>
    <dbReference type="NCBI Taxonomy" id="2952"/>
    <lineage>
        <taxon>Eukaryota</taxon>
        <taxon>Sar</taxon>
        <taxon>Alveolata</taxon>
        <taxon>Dinophyceae</taxon>
        <taxon>Suessiales</taxon>
        <taxon>Symbiodiniaceae</taxon>
        <taxon>Symbiodinium</taxon>
    </lineage>
</organism>
<evidence type="ECO:0000313" key="7">
    <source>
        <dbReference type="EMBL" id="CAE7689109.1"/>
    </source>
</evidence>
<evidence type="ECO:0000256" key="4">
    <source>
        <dbReference type="SAM" id="MobiDB-lite"/>
    </source>
</evidence>
<feature type="region of interest" description="Disordered" evidence="4">
    <location>
        <begin position="1178"/>
        <end position="1216"/>
    </location>
</feature>
<evidence type="ECO:0000256" key="3">
    <source>
        <dbReference type="PROSITE-ProRule" id="PRU01052"/>
    </source>
</evidence>
<keyword evidence="5" id="KW-0812">Transmembrane</keyword>
<dbReference type="GO" id="GO:0005525">
    <property type="term" value="F:GTP binding"/>
    <property type="evidence" value="ECO:0007669"/>
    <property type="project" value="UniProtKB-KW"/>
</dbReference>
<dbReference type="GO" id="GO:0003924">
    <property type="term" value="F:GTPase activity"/>
    <property type="evidence" value="ECO:0007669"/>
    <property type="project" value="InterPro"/>
</dbReference>
<dbReference type="PROSITE" id="PS51715">
    <property type="entry name" value="G_GB1_RHD3"/>
    <property type="match status" value="1"/>
</dbReference>
<dbReference type="Pfam" id="PF02263">
    <property type="entry name" value="GBP"/>
    <property type="match status" value="2"/>
</dbReference>
<dbReference type="Proteomes" id="UP000649617">
    <property type="component" value="Unassembled WGS sequence"/>
</dbReference>
<reference evidence="7" key="1">
    <citation type="submission" date="2021-02" db="EMBL/GenBank/DDBJ databases">
        <authorList>
            <person name="Dougan E. K."/>
            <person name="Rhodes N."/>
            <person name="Thang M."/>
            <person name="Chan C."/>
        </authorList>
    </citation>
    <scope>NUCLEOTIDE SEQUENCE</scope>
</reference>
<evidence type="ECO:0000256" key="5">
    <source>
        <dbReference type="SAM" id="Phobius"/>
    </source>
</evidence>
<dbReference type="EMBL" id="CAJNIZ010044440">
    <property type="protein sequence ID" value="CAE7689109.1"/>
    <property type="molecule type" value="Genomic_DNA"/>
</dbReference>
<comment type="similarity">
    <text evidence="3">Belongs to the TRAFAC class dynamin-like GTPase superfamily. GB1/RHD3 GTPase family.</text>
</comment>
<feature type="domain" description="GB1/RHD3-type G" evidence="6">
    <location>
        <begin position="1364"/>
        <end position="1442"/>
    </location>
</feature>
<evidence type="ECO:0000313" key="8">
    <source>
        <dbReference type="Proteomes" id="UP000649617"/>
    </source>
</evidence>
<dbReference type="InterPro" id="IPR027417">
    <property type="entry name" value="P-loop_NTPase"/>
</dbReference>
<sequence>MSVTCSWNSFCCVSGGADNTPLKILELKPDSSEVEILKENLDKISSKLHDSGASYVSIVAVMGTYRTGKSFLLDLLARYLKKQAAKEAAKERALEKARLDALTQAGGDYQRYVDQYAGDYEKYVGGGGSAGGAGYQKYYQKYMDQYGDYTKYMNGGQAGGNGYEQFMSQYAGKYMSDKSADKPPSGPSGVSFAATPTAQDADGSKASFADFQKYVQGAHGSDYAQYMNQHAQGTQGAGPGGFGKFMDQYAADYQKYAQSHGSQYSQGQGSQGSFTKYMDQYAAGHGASGGDFSQYMNKYAGDYTQQASGGGSDFQQYMDYQKYLHGQGGDYSKFMNQYAGDYSKYMGQGSSSGDYSKFMSDYANYQQYLKQGGSSAGDFSKYMQQYAGDYQKYLQGQASQGGGSNYQKYMDFKSYMNGQGGDFSQYMDKYASGMSNMAQGSGDADGYKKYMDFHKYMQGTSNSGDFSQYMSKYAADYQKFMQGQGQTSQGYGHSQSNGDHQSQYGYGSFQKSSGNATKGAAAPSLFVAESSQKPSDFKGYMGKYAADYQHYLESQGKAVPQGFQNFMGNYSDSFHKYMDARGSEAAGDFGKYFSEYQKFEQNKGKHASADFKHYMQGYADDYAKYLQERGESAASSQQSKSGNYQKYIAQYAGNYQKYMQDKPSASASSPPTFLAASGASNAQCSLLAAGPDANVAKSKLTLCAQDFEPGCKDVPVEEVGRKIKPLVDLLKAGGGVAKAPDAVQNKDFLRELDETFPELGIYKQGRIQTSPGVEEISGSPTEYYRTVGAIIALLSCYSSFMEEDFGLECVSAGERGPMSMDKVPGKFINMGNKKDDYKQFCQKFAAHMTCEDDWWGMLVFLVVHDVGKNDGFRKVVNDSLPFDMRSDDHDRCLACALADPELKRISFGLPATLRKYGEIACINFKGLLDLDRKHLMNGTLHYYFYHSIFDIAGAACNEKFIFPIAIQPVYMGFTAAMDDLIAKLVDNPKIDDRTLYFNFLYTNFKKAYPDFEVKFATMCESKVFCHETGLAVLRVLALTRNTYKNPEKVSELLLDEYHPLVQELAGSPVGPQIMLYYGPDMLRMGLGEDMADASGENMAAALSAIDLVYRTARRTLILAKSGDYQYQLNVSPIVQAIKKAQFLVAAYRSSVLESATEQESLRAELQAEKDRLATELKMEHAQRQKEKEHLRAELQAEQQQEQSQQSQAHQAQPAVLAQKVGTSHYKTSVPLLGKRLEADSDILVDSSEEGIGKGSSPGSCLNVQVCDSYGVVNLPERKGGRPFQSFEETPLLHHTWLLQKNWVLCEEIRDAWTLKATLGLKSLCWSEPVVAQADDSWRFGEEDRKKNKPPEWVLEGDPSRIHEGSKLDEVNTGFAWRPGKDKCTQGIWLWSHPFVFRDQDGRKIAVLLMDTQGAWDDTMTKAQSATIFGLTALLSSKLIYNIQNRVEEDKLENMDYITTFAQTVCSDLPGKDAPFGHLELLVRDWVNYEDGFSISECKDQMREHLDDHLSAEKVPEDAKPRVERLKSTFRSIAAWGLPHPGLKVTKPTYTGEIEVIDSDFLYLLDKFSEDFFGSGKFPQPSAPLGCEITTTGFQQVVMNFAKAFKENAQDMAIGLREAFVKVETVSVREDLHKRFRESLKKLAPESSVLDPQQLRHNLDGLLSRIVEEFKLKLKPWRMPAPDEEQVITDFEQVLTEAVQQRILVNDQQVEGGTLKLLASPVVGTGGYFLLAHHILLYVVVGGAIYFDANKHAQRESVELYNVKVLSYVWEDVQKWSVQRWKDIRPI</sequence>
<comment type="caution">
    <text evidence="7">The sequence shown here is derived from an EMBL/GenBank/DDBJ whole genome shotgun (WGS) entry which is preliminary data.</text>
</comment>
<accession>A0A812WJW0</accession>
<feature type="region of interest" description="Disordered" evidence="4">
    <location>
        <begin position="175"/>
        <end position="197"/>
    </location>
</feature>
<dbReference type="InterPro" id="IPR015894">
    <property type="entry name" value="Guanylate-bd_N"/>
</dbReference>
<feature type="region of interest" description="Disordered" evidence="4">
    <location>
        <begin position="485"/>
        <end position="509"/>
    </location>
</feature>
<evidence type="ECO:0000256" key="1">
    <source>
        <dbReference type="ARBA" id="ARBA00022741"/>
    </source>
</evidence>
<dbReference type="PANTHER" id="PTHR10751">
    <property type="entry name" value="GUANYLATE BINDING PROTEIN"/>
    <property type="match status" value="1"/>
</dbReference>
<keyword evidence="8" id="KW-1185">Reference proteome</keyword>
<evidence type="ECO:0000256" key="2">
    <source>
        <dbReference type="ARBA" id="ARBA00023134"/>
    </source>
</evidence>
<feature type="transmembrane region" description="Helical" evidence="5">
    <location>
        <begin position="1725"/>
        <end position="1746"/>
    </location>
</feature>
<gene>
    <name evidence="7" type="primary">ATL1</name>
    <name evidence="7" type="ORF">SPIL2461_LOCUS19290</name>
</gene>
<evidence type="ECO:0000259" key="6">
    <source>
        <dbReference type="PROSITE" id="PS51715"/>
    </source>
</evidence>
<keyword evidence="5" id="KW-1133">Transmembrane helix</keyword>
<dbReference type="InterPro" id="IPR030386">
    <property type="entry name" value="G_GB1_RHD3_dom"/>
</dbReference>
<proteinExistence type="inferred from homology"/>
<dbReference type="SUPFAM" id="SSF52540">
    <property type="entry name" value="P-loop containing nucleoside triphosphate hydrolases"/>
    <property type="match status" value="1"/>
</dbReference>
<name>A0A812WJW0_SYMPI</name>
<keyword evidence="5" id="KW-0472">Membrane</keyword>
<dbReference type="OrthoDB" id="7788754at2759"/>
<protein>
    <submittedName>
        <fullName evidence="7">ATL1 protein</fullName>
    </submittedName>
</protein>
<keyword evidence="2" id="KW-0342">GTP-binding</keyword>